<name>A0A0C9T528_PAXIN</name>
<feature type="transmembrane region" description="Helical" evidence="1">
    <location>
        <begin position="195"/>
        <end position="220"/>
    </location>
</feature>
<reference evidence="4" key="2">
    <citation type="submission" date="2015-01" db="EMBL/GenBank/DDBJ databases">
        <title>Evolutionary Origins and Diversification of the Mycorrhizal Mutualists.</title>
        <authorList>
            <consortium name="DOE Joint Genome Institute"/>
            <consortium name="Mycorrhizal Genomics Consortium"/>
            <person name="Kohler A."/>
            <person name="Kuo A."/>
            <person name="Nagy L.G."/>
            <person name="Floudas D."/>
            <person name="Copeland A."/>
            <person name="Barry K.W."/>
            <person name="Cichocki N."/>
            <person name="Veneault-Fourrey C."/>
            <person name="LaButti K."/>
            <person name="Lindquist E.A."/>
            <person name="Lipzen A."/>
            <person name="Lundell T."/>
            <person name="Morin E."/>
            <person name="Murat C."/>
            <person name="Riley R."/>
            <person name="Ohm R."/>
            <person name="Sun H."/>
            <person name="Tunlid A."/>
            <person name="Henrissat B."/>
            <person name="Grigoriev I.V."/>
            <person name="Hibbett D.S."/>
            <person name="Martin F."/>
        </authorList>
    </citation>
    <scope>NUCLEOTIDE SEQUENCE [LARGE SCALE GENOMIC DNA]</scope>
    <source>
        <strain evidence="4">ATCC 200175</strain>
    </source>
</reference>
<feature type="transmembrane region" description="Helical" evidence="1">
    <location>
        <begin position="12"/>
        <end position="34"/>
    </location>
</feature>
<dbReference type="InterPro" id="IPR045339">
    <property type="entry name" value="DUF6534"/>
</dbReference>
<dbReference type="PANTHER" id="PTHR40465">
    <property type="entry name" value="CHROMOSOME 1, WHOLE GENOME SHOTGUN SEQUENCE"/>
    <property type="match status" value="1"/>
</dbReference>
<keyword evidence="1" id="KW-0812">Transmembrane</keyword>
<dbReference type="Proteomes" id="UP000053647">
    <property type="component" value="Unassembled WGS sequence"/>
</dbReference>
<protein>
    <recommendedName>
        <fullName evidence="2">DUF6534 domain-containing protein</fullName>
    </recommendedName>
</protein>
<accession>A0A0C9T528</accession>
<feature type="transmembrane region" description="Helical" evidence="1">
    <location>
        <begin position="117"/>
        <end position="143"/>
    </location>
</feature>
<evidence type="ECO:0000259" key="2">
    <source>
        <dbReference type="Pfam" id="PF20152"/>
    </source>
</evidence>
<proteinExistence type="predicted"/>
<keyword evidence="1" id="KW-0472">Membrane</keyword>
<dbReference type="HOGENOM" id="CLU_046025_2_0_1"/>
<evidence type="ECO:0000256" key="1">
    <source>
        <dbReference type="SAM" id="Phobius"/>
    </source>
</evidence>
<dbReference type="OrthoDB" id="3265526at2759"/>
<dbReference type="AlphaFoldDB" id="A0A0C9T528"/>
<feature type="domain" description="DUF6534" evidence="2">
    <location>
        <begin position="164"/>
        <end position="248"/>
    </location>
</feature>
<organism evidence="3 4">
    <name type="scientific">Paxillus involutus ATCC 200175</name>
    <dbReference type="NCBI Taxonomy" id="664439"/>
    <lineage>
        <taxon>Eukaryota</taxon>
        <taxon>Fungi</taxon>
        <taxon>Dikarya</taxon>
        <taxon>Basidiomycota</taxon>
        <taxon>Agaricomycotina</taxon>
        <taxon>Agaricomycetes</taxon>
        <taxon>Agaricomycetidae</taxon>
        <taxon>Boletales</taxon>
        <taxon>Paxilineae</taxon>
        <taxon>Paxillaceae</taxon>
        <taxon>Paxillus</taxon>
    </lineage>
</organism>
<feature type="transmembrane region" description="Helical" evidence="1">
    <location>
        <begin position="85"/>
        <end position="105"/>
    </location>
</feature>
<feature type="transmembrane region" description="Helical" evidence="1">
    <location>
        <begin position="46"/>
        <end position="65"/>
    </location>
</feature>
<keyword evidence="1" id="KW-1133">Transmembrane helix</keyword>
<feature type="transmembrane region" description="Helical" evidence="1">
    <location>
        <begin position="155"/>
        <end position="175"/>
    </location>
</feature>
<evidence type="ECO:0000313" key="4">
    <source>
        <dbReference type="Proteomes" id="UP000053647"/>
    </source>
</evidence>
<evidence type="ECO:0000313" key="3">
    <source>
        <dbReference type="EMBL" id="KIJ10795.1"/>
    </source>
</evidence>
<feature type="transmembrane region" description="Helical" evidence="1">
    <location>
        <begin position="226"/>
        <end position="245"/>
    </location>
</feature>
<dbReference type="EMBL" id="KN819396">
    <property type="protein sequence ID" value="KIJ10795.1"/>
    <property type="molecule type" value="Genomic_DNA"/>
</dbReference>
<gene>
    <name evidence="3" type="ORF">PAXINDRAFT_138273</name>
</gene>
<sequence>MVTPAGISLGPMLVGFALNTILYGVVVTQTLVYFSCYKSDGRWVKLFVAVLFALDTLNVVLEFIYLYHTLIINFGDTSALLTANWVFSTVPATTGVTSALVQLFFAWRISILKQGRLVISSIAVLAVAGMLSGIGASIAVNLVPTFTEFHKFESIVIVWLSASAADNLLITTTLVRSLREHRTGFADTDHIIKKIIRVTLHTGLLTAIWTIVDLSVYLALTDGMHLVFVLSLAKLYTNSLLSTLISRARDSDYSDFTVVNGSGQPEPREDFILQLGPRAETGARRNSDIVFDTMSVKKLEDLNQTSMR</sequence>
<dbReference type="PANTHER" id="PTHR40465:SF1">
    <property type="entry name" value="DUF6534 DOMAIN-CONTAINING PROTEIN"/>
    <property type="match status" value="1"/>
</dbReference>
<dbReference type="Pfam" id="PF20152">
    <property type="entry name" value="DUF6534"/>
    <property type="match status" value="1"/>
</dbReference>
<reference evidence="3 4" key="1">
    <citation type="submission" date="2014-06" db="EMBL/GenBank/DDBJ databases">
        <authorList>
            <consortium name="DOE Joint Genome Institute"/>
            <person name="Kuo A."/>
            <person name="Kohler A."/>
            <person name="Nagy L.G."/>
            <person name="Floudas D."/>
            <person name="Copeland A."/>
            <person name="Barry K.W."/>
            <person name="Cichocki N."/>
            <person name="Veneault-Fourrey C."/>
            <person name="LaButti K."/>
            <person name="Lindquist E.A."/>
            <person name="Lipzen A."/>
            <person name="Lundell T."/>
            <person name="Morin E."/>
            <person name="Murat C."/>
            <person name="Sun H."/>
            <person name="Tunlid A."/>
            <person name="Henrissat B."/>
            <person name="Grigoriev I.V."/>
            <person name="Hibbett D.S."/>
            <person name="Martin F."/>
            <person name="Nordberg H.P."/>
            <person name="Cantor M.N."/>
            <person name="Hua S.X."/>
        </authorList>
    </citation>
    <scope>NUCLEOTIDE SEQUENCE [LARGE SCALE GENOMIC DNA]</scope>
    <source>
        <strain evidence="3 4">ATCC 200175</strain>
    </source>
</reference>
<keyword evidence="4" id="KW-1185">Reference proteome</keyword>